<gene>
    <name evidence="1" type="ORF">Rrhod_1897</name>
</gene>
<evidence type="ECO:0000313" key="1">
    <source>
        <dbReference type="EMBL" id="EOM76777.1"/>
    </source>
</evidence>
<keyword evidence="2" id="KW-1185">Reference proteome</keyword>
<dbReference type="Proteomes" id="UP000013525">
    <property type="component" value="Unassembled WGS sequence"/>
</dbReference>
<comment type="caution">
    <text evidence="1">The sequence shown here is derived from an EMBL/GenBank/DDBJ whole genome shotgun (WGS) entry which is preliminary data.</text>
</comment>
<evidence type="ECO:0000313" key="2">
    <source>
        <dbReference type="Proteomes" id="UP000013525"/>
    </source>
</evidence>
<reference evidence="1 2" key="1">
    <citation type="journal article" date="2013" name="Genome Announc.">
        <title>Draft Genome Sequence of Rhodococcus rhodnii Strain LMG5362, a Symbiont of Rhodnius prolixus (Hemiptera, Reduviidae, Triatominae), the Principle Vector of Trypanosoma cruzi.</title>
        <authorList>
            <person name="Pachebat J.A."/>
            <person name="van Keulen G."/>
            <person name="Whitten M.M."/>
            <person name="Girdwood S."/>
            <person name="Del Sol R."/>
            <person name="Dyson P.J."/>
            <person name="Facey P.D."/>
        </authorList>
    </citation>
    <scope>NUCLEOTIDE SEQUENCE [LARGE SCALE GENOMIC DNA]</scope>
    <source>
        <strain evidence="1 2">LMG 5362</strain>
    </source>
</reference>
<dbReference type="AlphaFoldDB" id="R7WNA3"/>
<organism evidence="1 2">
    <name type="scientific">Rhodococcus rhodnii LMG 5362</name>
    <dbReference type="NCBI Taxonomy" id="1273125"/>
    <lineage>
        <taxon>Bacteria</taxon>
        <taxon>Bacillati</taxon>
        <taxon>Actinomycetota</taxon>
        <taxon>Actinomycetes</taxon>
        <taxon>Mycobacteriales</taxon>
        <taxon>Nocardiaceae</taxon>
        <taxon>Rhodococcus</taxon>
    </lineage>
</organism>
<proteinExistence type="predicted"/>
<accession>R7WNA3</accession>
<sequence length="67" mass="7501">MSEHKQMQPPDYHRCLDTVFGSPSPAACREMHESNAELVFGIRRKLESLNQHVTEWEGTADDSTAGA</sequence>
<name>R7WNA3_9NOCA</name>
<dbReference type="EMBL" id="APMY01000060">
    <property type="protein sequence ID" value="EOM76777.1"/>
    <property type="molecule type" value="Genomic_DNA"/>
</dbReference>
<protein>
    <submittedName>
        <fullName evidence="1">Uncharacterized protein</fullName>
    </submittedName>
</protein>